<accession>A0A1I8IP29</accession>
<name>A0A1I8IP29_9PLAT</name>
<evidence type="ECO:0000313" key="4">
    <source>
        <dbReference type="Proteomes" id="UP000095280"/>
    </source>
</evidence>
<reference evidence="5" key="1">
    <citation type="submission" date="2016-11" db="UniProtKB">
        <authorList>
            <consortium name="WormBaseParasite"/>
        </authorList>
    </citation>
    <scope>IDENTIFICATION</scope>
</reference>
<dbReference type="PROSITE" id="PS50916">
    <property type="entry name" value="RABBD"/>
    <property type="match status" value="1"/>
</dbReference>
<feature type="compositionally biased region" description="Low complexity" evidence="1">
    <location>
        <begin position="331"/>
        <end position="340"/>
    </location>
</feature>
<feature type="signal peptide" evidence="2">
    <location>
        <begin position="1"/>
        <end position="24"/>
    </location>
</feature>
<evidence type="ECO:0000256" key="2">
    <source>
        <dbReference type="SAM" id="SignalP"/>
    </source>
</evidence>
<dbReference type="Proteomes" id="UP000095280">
    <property type="component" value="Unplaced"/>
</dbReference>
<feature type="chain" id="PRO_5009321106" evidence="2">
    <location>
        <begin position="25"/>
        <end position="504"/>
    </location>
</feature>
<dbReference type="AlphaFoldDB" id="A0A1I8IP29"/>
<feature type="domain" description="RabBD" evidence="3">
    <location>
        <begin position="459"/>
        <end position="504"/>
    </location>
</feature>
<sequence length="504" mass="56322">MTRAALLMLLLCSALAVIAESANSIDNEPTLQEFSQSASSDLINRIEQVKRYLGSAMRLRSKKNMGSAMRFRGKKNMGSAMKFRGKKNMGSAMRFRGKKNMGSAMRFRGKKSMASAMRLRGKKYLGSAMRLRSKKNMGSAMRLRSKKNMGSAMRLRFKRHVGTPWRWSVPNYKRSYNLPYLADWYFDTGVAHNIDQDANNDLEDSAEQLVKRHLGAAVRFGGERRWRYSWPNWYQRQGKRYLGSAMRFRSTASPAVIPSIERSGQPLPIHGEWPRFSRTERCHRRRLLKMLFVRKLWGGGGQQQQQQQPDESQAVDDRESDSDAVPKPRQPANSMPASPAASGFRRLVAGGFATASASASATPETSRRRTARDRMASTGDGDDSRDVQNDPGHASAGPSSTSFFFSPAASFLTAAFTKQPLAHPRTDEAEDAAVDDEDGGGSGSTVPTSSEDSPVTPPEPDLSHLTDEERLQIARVLARARQTELEEDERLRHFADKLENNSQF</sequence>
<keyword evidence="2" id="KW-0732">Signal</keyword>
<keyword evidence="4" id="KW-1185">Reference proteome</keyword>
<feature type="compositionally biased region" description="Acidic residues" evidence="1">
    <location>
        <begin position="428"/>
        <end position="439"/>
    </location>
</feature>
<feature type="compositionally biased region" description="Low complexity" evidence="1">
    <location>
        <begin position="354"/>
        <end position="364"/>
    </location>
</feature>
<dbReference type="GO" id="GO:0006886">
    <property type="term" value="P:intracellular protein transport"/>
    <property type="evidence" value="ECO:0007669"/>
    <property type="project" value="InterPro"/>
</dbReference>
<feature type="region of interest" description="Disordered" evidence="1">
    <location>
        <begin position="298"/>
        <end position="340"/>
    </location>
</feature>
<protein>
    <submittedName>
        <fullName evidence="5">RabBD domain-containing protein</fullName>
    </submittedName>
</protein>
<organism evidence="4 5">
    <name type="scientific">Macrostomum lignano</name>
    <dbReference type="NCBI Taxonomy" id="282301"/>
    <lineage>
        <taxon>Eukaryota</taxon>
        <taxon>Metazoa</taxon>
        <taxon>Spiralia</taxon>
        <taxon>Lophotrochozoa</taxon>
        <taxon>Platyhelminthes</taxon>
        <taxon>Rhabditophora</taxon>
        <taxon>Macrostomorpha</taxon>
        <taxon>Macrostomida</taxon>
        <taxon>Macrostomidae</taxon>
        <taxon>Macrostomum</taxon>
    </lineage>
</organism>
<evidence type="ECO:0000313" key="5">
    <source>
        <dbReference type="WBParaSite" id="maker-uti_cns_0014899-snap-gene-0.2-mRNA-1"/>
    </source>
</evidence>
<evidence type="ECO:0000256" key="1">
    <source>
        <dbReference type="SAM" id="MobiDB-lite"/>
    </source>
</evidence>
<dbReference type="Gene3D" id="3.30.40.10">
    <property type="entry name" value="Zinc/RING finger domain, C3HC4 (zinc finger)"/>
    <property type="match status" value="1"/>
</dbReference>
<dbReference type="WBParaSite" id="maker-uti_cns_0014899-snap-gene-0.2-mRNA-1">
    <property type="protein sequence ID" value="maker-uti_cns_0014899-snap-gene-0.2-mRNA-1"/>
    <property type="gene ID" value="maker-uti_cns_0014899-snap-gene-0.2"/>
</dbReference>
<feature type="region of interest" description="Disordered" evidence="1">
    <location>
        <begin position="419"/>
        <end position="469"/>
    </location>
</feature>
<evidence type="ECO:0000259" key="3">
    <source>
        <dbReference type="PROSITE" id="PS50916"/>
    </source>
</evidence>
<feature type="region of interest" description="Disordered" evidence="1">
    <location>
        <begin position="354"/>
        <end position="401"/>
    </location>
</feature>
<dbReference type="InterPro" id="IPR010911">
    <property type="entry name" value="Rab_BD"/>
</dbReference>
<proteinExistence type="predicted"/>
<dbReference type="GO" id="GO:0031267">
    <property type="term" value="F:small GTPase binding"/>
    <property type="evidence" value="ECO:0007669"/>
    <property type="project" value="InterPro"/>
</dbReference>
<dbReference type="InterPro" id="IPR013083">
    <property type="entry name" value="Znf_RING/FYVE/PHD"/>
</dbReference>